<dbReference type="EC" id="1.13.11.20" evidence="3"/>
<keyword evidence="6" id="KW-0408">Iron</keyword>
<keyword evidence="5" id="KW-0560">Oxidoreductase</keyword>
<accession>A0A7I8KAI4</accession>
<dbReference type="Pfam" id="PF07847">
    <property type="entry name" value="PCO_ADO"/>
    <property type="match status" value="1"/>
</dbReference>
<feature type="region of interest" description="Disordered" evidence="8">
    <location>
        <begin position="32"/>
        <end position="54"/>
    </location>
</feature>
<dbReference type="InterPro" id="IPR014710">
    <property type="entry name" value="RmlC-like_jellyroll"/>
</dbReference>
<comment type="cofactor">
    <cofactor evidence="1">
        <name>Fe(2+)</name>
        <dbReference type="ChEBI" id="CHEBI:29033"/>
    </cofactor>
</comment>
<evidence type="ECO:0000256" key="8">
    <source>
        <dbReference type="SAM" id="MobiDB-lite"/>
    </source>
</evidence>
<dbReference type="OrthoDB" id="271433at2759"/>
<dbReference type="CDD" id="cd20289">
    <property type="entry name" value="cupin_ADO"/>
    <property type="match status" value="1"/>
</dbReference>
<evidence type="ECO:0000256" key="2">
    <source>
        <dbReference type="ARBA" id="ARBA00006622"/>
    </source>
</evidence>
<protein>
    <recommendedName>
        <fullName evidence="3">cysteine dioxygenase</fullName>
        <ecNumber evidence="3">1.13.11.20</ecNumber>
    </recommendedName>
</protein>
<evidence type="ECO:0000256" key="7">
    <source>
        <dbReference type="ARBA" id="ARBA00024284"/>
    </source>
</evidence>
<dbReference type="InterPro" id="IPR011051">
    <property type="entry name" value="RmlC_Cupin_sf"/>
</dbReference>
<evidence type="ECO:0000256" key="5">
    <source>
        <dbReference type="ARBA" id="ARBA00023002"/>
    </source>
</evidence>
<evidence type="ECO:0000313" key="9">
    <source>
        <dbReference type="EMBL" id="CAA7394759.1"/>
    </source>
</evidence>
<dbReference type="PANTHER" id="PTHR22966">
    <property type="entry name" value="2-AMINOETHANETHIOL DIOXYGENASE"/>
    <property type="match status" value="1"/>
</dbReference>
<proteinExistence type="inferred from homology"/>
<comment type="catalytic activity">
    <reaction evidence="7">
        <text>L-cysteine + O2 = 3-sulfino-L-alanine + H(+)</text>
        <dbReference type="Rhea" id="RHEA:20441"/>
        <dbReference type="ChEBI" id="CHEBI:15378"/>
        <dbReference type="ChEBI" id="CHEBI:15379"/>
        <dbReference type="ChEBI" id="CHEBI:35235"/>
        <dbReference type="ChEBI" id="CHEBI:61085"/>
        <dbReference type="EC" id="1.13.11.20"/>
    </reaction>
    <physiologicalReaction direction="left-to-right" evidence="7">
        <dbReference type="Rhea" id="RHEA:20442"/>
    </physiologicalReaction>
</comment>
<reference evidence="9" key="1">
    <citation type="submission" date="2020-02" db="EMBL/GenBank/DDBJ databases">
        <authorList>
            <person name="Scholz U."/>
            <person name="Mascher M."/>
            <person name="Fiebig A."/>
        </authorList>
    </citation>
    <scope>NUCLEOTIDE SEQUENCE</scope>
</reference>
<evidence type="ECO:0000256" key="1">
    <source>
        <dbReference type="ARBA" id="ARBA00001954"/>
    </source>
</evidence>
<comment type="similarity">
    <text evidence="2">Belongs to the cysteine dioxygenase family.</text>
</comment>
<name>A0A7I8KAI4_SPIIN</name>
<evidence type="ECO:0000256" key="4">
    <source>
        <dbReference type="ARBA" id="ARBA00022723"/>
    </source>
</evidence>
<sequence>MKFDGISPAAAAGGRRRSRLCRDAIRDVERVIRKKGGGGGGGGGGGRRSCQRRPRRRVEASSAAIQSLFLACKSVFKGPGTVPSATDVQMLRHLLDKMRSEDIDLSADIPFFKAKTAGEGAPGVTYTTVYQCRNFSICIFFLRPAAVIPLHDHPDMTVFSKLLLGSMHVRSYDFVDPADPAAAAAAAAPPSPQKRRLARLKVDADLSAPCGASVLFPAAGGNIHAFTAVTPCAILDILGPPYSTEDDRDITYYRDLPFSGGGAGEEGVYRWLEETGVPEEAAMTLVEYLGPPILDL</sequence>
<dbReference type="SUPFAM" id="SSF51182">
    <property type="entry name" value="RmlC-like cupins"/>
    <property type="match status" value="1"/>
</dbReference>
<dbReference type="EMBL" id="LR746267">
    <property type="protein sequence ID" value="CAA7394759.1"/>
    <property type="molecule type" value="Genomic_DNA"/>
</dbReference>
<dbReference type="GO" id="GO:0046872">
    <property type="term" value="F:metal ion binding"/>
    <property type="evidence" value="ECO:0007669"/>
    <property type="project" value="UniProtKB-KW"/>
</dbReference>
<evidence type="ECO:0000313" key="10">
    <source>
        <dbReference type="Proteomes" id="UP000663760"/>
    </source>
</evidence>
<dbReference type="Proteomes" id="UP000663760">
    <property type="component" value="Chromosome 4"/>
</dbReference>
<evidence type="ECO:0000256" key="6">
    <source>
        <dbReference type="ARBA" id="ARBA00023004"/>
    </source>
</evidence>
<dbReference type="GO" id="GO:0017172">
    <property type="term" value="F:cysteine dioxygenase activity"/>
    <property type="evidence" value="ECO:0007669"/>
    <property type="project" value="UniProtKB-EC"/>
</dbReference>
<organism evidence="9 10">
    <name type="scientific">Spirodela intermedia</name>
    <name type="common">Intermediate duckweed</name>
    <dbReference type="NCBI Taxonomy" id="51605"/>
    <lineage>
        <taxon>Eukaryota</taxon>
        <taxon>Viridiplantae</taxon>
        <taxon>Streptophyta</taxon>
        <taxon>Embryophyta</taxon>
        <taxon>Tracheophyta</taxon>
        <taxon>Spermatophyta</taxon>
        <taxon>Magnoliopsida</taxon>
        <taxon>Liliopsida</taxon>
        <taxon>Araceae</taxon>
        <taxon>Lemnoideae</taxon>
        <taxon>Spirodela</taxon>
    </lineage>
</organism>
<dbReference type="GO" id="GO:0070483">
    <property type="term" value="P:detection of hypoxia"/>
    <property type="evidence" value="ECO:0007669"/>
    <property type="project" value="UniProtKB-ARBA"/>
</dbReference>
<keyword evidence="4" id="KW-0479">Metal-binding</keyword>
<dbReference type="AlphaFoldDB" id="A0A7I8KAI4"/>
<gene>
    <name evidence="9" type="ORF">SI8410_04005420</name>
</gene>
<dbReference type="Gene3D" id="2.60.120.10">
    <property type="entry name" value="Jelly Rolls"/>
    <property type="match status" value="1"/>
</dbReference>
<feature type="compositionally biased region" description="Gly residues" evidence="8">
    <location>
        <begin position="37"/>
        <end position="47"/>
    </location>
</feature>
<dbReference type="PANTHER" id="PTHR22966:SF63">
    <property type="entry name" value="CYSTEINE DIOXYGENASE"/>
    <property type="match status" value="1"/>
</dbReference>
<evidence type="ECO:0000256" key="3">
    <source>
        <dbReference type="ARBA" id="ARBA00013133"/>
    </source>
</evidence>
<dbReference type="InterPro" id="IPR012864">
    <property type="entry name" value="PCO/ADO"/>
</dbReference>
<keyword evidence="10" id="KW-1185">Reference proteome</keyword>